<sequence length="159" mass="17123">MLIVRHRTDGFLSRVTLVSRRLRSEAGRRLARHGVHAGQEFVLACLWDSDGLTPGEIATRVSVEAPTVTRAVRRMTDAGLVRVAGDEEDGRRVRVWLTHRGSALREVVPGVVDGLEADALALLSEAERGQLLDMLARVEKALDGPGSGSGSPNAEAHSD</sequence>
<dbReference type="GO" id="GO:0003700">
    <property type="term" value="F:DNA-binding transcription factor activity"/>
    <property type="evidence" value="ECO:0007669"/>
    <property type="project" value="InterPro"/>
</dbReference>
<evidence type="ECO:0000256" key="2">
    <source>
        <dbReference type="ARBA" id="ARBA00023125"/>
    </source>
</evidence>
<dbReference type="RefSeq" id="WP_005438769.1">
    <property type="nucleotide sequence ID" value="NZ_CM001466.1"/>
</dbReference>
<keyword evidence="2" id="KW-0238">DNA-binding</keyword>
<reference evidence="5 6" key="1">
    <citation type="journal article" date="2012" name="Stand. Genomic Sci.">
        <title>Genome sequence of the soil bacterium Saccharomonospora azurea type strain (NA-128(T)).</title>
        <authorList>
            <person name="Klenk H.P."/>
            <person name="Held B."/>
            <person name="Lucas S."/>
            <person name="Lapidus A."/>
            <person name="Copeland A."/>
            <person name="Hammon N."/>
            <person name="Pitluck S."/>
            <person name="Goodwin L.A."/>
            <person name="Han C."/>
            <person name="Tapia R."/>
            <person name="Brambilla E.M."/>
            <person name="Potter G."/>
            <person name="Land M."/>
            <person name="Ivanova N."/>
            <person name="Rohde M."/>
            <person name="Goker M."/>
            <person name="Detter J.C."/>
            <person name="Kyrpides N.C."/>
            <person name="Woyke T."/>
        </authorList>
    </citation>
    <scope>NUCLEOTIDE SEQUENCE [LARGE SCALE GENOMIC DNA]</scope>
    <source>
        <strain evidence="5 6">NA-128</strain>
    </source>
</reference>
<feature type="domain" description="HTH marR-type" evidence="4">
    <location>
        <begin position="8"/>
        <end position="140"/>
    </location>
</feature>
<dbReference type="Gene3D" id="1.10.10.10">
    <property type="entry name" value="Winged helix-like DNA-binding domain superfamily/Winged helix DNA-binding domain"/>
    <property type="match status" value="1"/>
</dbReference>
<evidence type="ECO:0000313" key="6">
    <source>
        <dbReference type="Proteomes" id="UP000004705"/>
    </source>
</evidence>
<dbReference type="EMBL" id="CM001466">
    <property type="protein sequence ID" value="EHY87690.1"/>
    <property type="molecule type" value="Genomic_DNA"/>
</dbReference>
<dbReference type="Pfam" id="PF01047">
    <property type="entry name" value="MarR"/>
    <property type="match status" value="1"/>
</dbReference>
<proteinExistence type="predicted"/>
<dbReference type="PROSITE" id="PS50995">
    <property type="entry name" value="HTH_MARR_2"/>
    <property type="match status" value="1"/>
</dbReference>
<keyword evidence="3" id="KW-0804">Transcription</keyword>
<organism evidence="5 6">
    <name type="scientific">Saccharomonospora azurea NA-128</name>
    <dbReference type="NCBI Taxonomy" id="882081"/>
    <lineage>
        <taxon>Bacteria</taxon>
        <taxon>Bacillati</taxon>
        <taxon>Actinomycetota</taxon>
        <taxon>Actinomycetes</taxon>
        <taxon>Pseudonocardiales</taxon>
        <taxon>Pseudonocardiaceae</taxon>
        <taxon>Saccharomonospora</taxon>
    </lineage>
</organism>
<evidence type="ECO:0000313" key="5">
    <source>
        <dbReference type="EMBL" id="EHY87690.1"/>
    </source>
</evidence>
<dbReference type="HOGENOM" id="CLU_083287_18_7_11"/>
<accession>H8GBG8</accession>
<dbReference type="InterPro" id="IPR000835">
    <property type="entry name" value="HTH_MarR-typ"/>
</dbReference>
<dbReference type="InterPro" id="IPR036390">
    <property type="entry name" value="WH_DNA-bd_sf"/>
</dbReference>
<dbReference type="SMART" id="SM00347">
    <property type="entry name" value="HTH_MARR"/>
    <property type="match status" value="1"/>
</dbReference>
<evidence type="ECO:0000256" key="1">
    <source>
        <dbReference type="ARBA" id="ARBA00023015"/>
    </source>
</evidence>
<gene>
    <name evidence="5" type="ORF">SacazDRAFT_00742</name>
</gene>
<dbReference type="AlphaFoldDB" id="H8GBG8"/>
<keyword evidence="1" id="KW-0805">Transcription regulation</keyword>
<name>H8GBG8_9PSEU</name>
<evidence type="ECO:0000259" key="4">
    <source>
        <dbReference type="PROSITE" id="PS50995"/>
    </source>
</evidence>
<dbReference type="InterPro" id="IPR036388">
    <property type="entry name" value="WH-like_DNA-bd_sf"/>
</dbReference>
<dbReference type="PRINTS" id="PR00598">
    <property type="entry name" value="HTHMARR"/>
</dbReference>
<protein>
    <submittedName>
        <fullName evidence="5">Transcriptional regulator</fullName>
    </submittedName>
</protein>
<dbReference type="PANTHER" id="PTHR42756:SF1">
    <property type="entry name" value="TRANSCRIPTIONAL REPRESSOR OF EMRAB OPERON"/>
    <property type="match status" value="1"/>
</dbReference>
<dbReference type="GO" id="GO:0003677">
    <property type="term" value="F:DNA binding"/>
    <property type="evidence" value="ECO:0007669"/>
    <property type="project" value="UniProtKB-KW"/>
</dbReference>
<evidence type="ECO:0000256" key="3">
    <source>
        <dbReference type="ARBA" id="ARBA00023163"/>
    </source>
</evidence>
<keyword evidence="6" id="KW-1185">Reference proteome</keyword>
<dbReference type="PANTHER" id="PTHR42756">
    <property type="entry name" value="TRANSCRIPTIONAL REGULATOR, MARR"/>
    <property type="match status" value="1"/>
</dbReference>
<dbReference type="Proteomes" id="UP000004705">
    <property type="component" value="Chromosome"/>
</dbReference>
<dbReference type="OrthoDB" id="3177763at2"/>
<dbReference type="SUPFAM" id="SSF46785">
    <property type="entry name" value="Winged helix' DNA-binding domain"/>
    <property type="match status" value="1"/>
</dbReference>